<dbReference type="InterPro" id="IPR006089">
    <property type="entry name" value="Acyl-CoA_DH_CS"/>
</dbReference>
<dbReference type="FunFam" id="1.20.140.10:FF:000008">
    <property type="entry name" value="acyl-CoA dehydrogenase family member 9, mitochondrial"/>
    <property type="match status" value="1"/>
</dbReference>
<keyword evidence="14" id="KW-0443">Lipid metabolism</keyword>
<dbReference type="Pfam" id="PF21343">
    <property type="entry name" value="ACAD9-ACADV_C"/>
    <property type="match status" value="1"/>
</dbReference>
<keyword evidence="13 28" id="KW-0560">Oxidoreductase</keyword>
<evidence type="ECO:0000256" key="10">
    <source>
        <dbReference type="ARBA" id="ARBA00022832"/>
    </source>
</evidence>
<comment type="subcellular location">
    <subcellularLocation>
        <location evidence="2">Mitochondrion inner membrane</location>
        <topology evidence="2">Peripheral membrane protein</topology>
    </subcellularLocation>
</comment>
<evidence type="ECO:0000256" key="15">
    <source>
        <dbReference type="ARBA" id="ARBA00023128"/>
    </source>
</evidence>
<proteinExistence type="inferred from homology"/>
<dbReference type="FunFam" id="1.10.540.10:FF:000001">
    <property type="entry name" value="Very long-chain-specific acyl-CoA dehydrogenase, mitochondrial"/>
    <property type="match status" value="1"/>
</dbReference>
<keyword evidence="8" id="KW-0702">S-nitrosylation</keyword>
<dbReference type="PANTHER" id="PTHR43884:SF11">
    <property type="entry name" value="VERY LONG-CHAIN SPECIFIC ACYL-COA DEHYDROGENASE, MITOCHONDRIAL"/>
    <property type="match status" value="1"/>
</dbReference>
<evidence type="ECO:0000256" key="16">
    <source>
        <dbReference type="ARBA" id="ARBA00023136"/>
    </source>
</evidence>
<name>A0A921ZNT7_MANSE</name>
<evidence type="ECO:0000259" key="31">
    <source>
        <dbReference type="Pfam" id="PF02771"/>
    </source>
</evidence>
<evidence type="ECO:0000256" key="12">
    <source>
        <dbReference type="ARBA" id="ARBA00022990"/>
    </source>
</evidence>
<dbReference type="GO" id="GO:0000062">
    <property type="term" value="F:fatty-acyl-CoA binding"/>
    <property type="evidence" value="ECO:0007669"/>
    <property type="project" value="TreeGrafter"/>
</dbReference>
<dbReference type="SUPFAM" id="SSF56645">
    <property type="entry name" value="Acyl-CoA dehydrogenase NM domain-like"/>
    <property type="match status" value="1"/>
</dbReference>
<evidence type="ECO:0000256" key="19">
    <source>
        <dbReference type="ARBA" id="ARBA00045422"/>
    </source>
</evidence>
<dbReference type="PROSITE" id="PS00072">
    <property type="entry name" value="ACYL_COA_DH_1"/>
    <property type="match status" value="1"/>
</dbReference>
<evidence type="ECO:0000256" key="27">
    <source>
        <dbReference type="ARBA" id="ARBA00049224"/>
    </source>
</evidence>
<keyword evidence="6 28" id="KW-0285">Flavoprotein</keyword>
<comment type="catalytic activity">
    <reaction evidence="22">
        <text>oxidized [electron-transfer flavoprotein] + hexadecanoyl-CoA + H(+) = (2E)-hexadecenoyl-CoA + reduced [electron-transfer flavoprotein]</text>
        <dbReference type="Rhea" id="RHEA:43448"/>
        <dbReference type="Rhea" id="RHEA-COMP:10685"/>
        <dbReference type="Rhea" id="RHEA-COMP:10686"/>
        <dbReference type="ChEBI" id="CHEBI:15378"/>
        <dbReference type="ChEBI" id="CHEBI:57379"/>
        <dbReference type="ChEBI" id="CHEBI:57692"/>
        <dbReference type="ChEBI" id="CHEBI:58307"/>
        <dbReference type="ChEBI" id="CHEBI:61526"/>
    </reaction>
    <physiologicalReaction direction="left-to-right" evidence="22">
        <dbReference type="Rhea" id="RHEA:43449"/>
    </physiologicalReaction>
</comment>
<evidence type="ECO:0000256" key="4">
    <source>
        <dbReference type="ARBA" id="ARBA00009347"/>
    </source>
</evidence>
<dbReference type="GO" id="GO:0050660">
    <property type="term" value="F:flavin adenine dinucleotide binding"/>
    <property type="evidence" value="ECO:0007669"/>
    <property type="project" value="InterPro"/>
</dbReference>
<feature type="domain" description="ACAD9/ACADV-like C-terminal" evidence="32">
    <location>
        <begin position="509"/>
        <end position="626"/>
    </location>
</feature>
<dbReference type="Pfam" id="PF00441">
    <property type="entry name" value="Acyl-CoA_dh_1"/>
    <property type="match status" value="1"/>
</dbReference>
<comment type="catalytic activity">
    <reaction evidence="27">
        <text>octadecanoyl-CoA + oxidized [electron-transfer flavoprotein] + H(+) = (2E)-octadecenoyl-CoA + reduced [electron-transfer flavoprotein]</text>
        <dbReference type="Rhea" id="RHEA:47240"/>
        <dbReference type="Rhea" id="RHEA-COMP:10685"/>
        <dbReference type="Rhea" id="RHEA-COMP:10686"/>
        <dbReference type="ChEBI" id="CHEBI:15378"/>
        <dbReference type="ChEBI" id="CHEBI:57394"/>
        <dbReference type="ChEBI" id="CHEBI:57692"/>
        <dbReference type="ChEBI" id="CHEBI:58307"/>
        <dbReference type="ChEBI" id="CHEBI:71412"/>
    </reaction>
    <physiologicalReaction direction="left-to-right" evidence="27">
        <dbReference type="Rhea" id="RHEA:47241"/>
    </physiologicalReaction>
</comment>
<dbReference type="InterPro" id="IPR049448">
    <property type="entry name" value="ACAD9/ACADV-like_C"/>
</dbReference>
<gene>
    <name evidence="33" type="ORF">O3G_MSEX012295</name>
</gene>
<evidence type="ECO:0000256" key="11">
    <source>
        <dbReference type="ARBA" id="ARBA00022946"/>
    </source>
</evidence>
<feature type="domain" description="Acyl-CoA oxidase/dehydrogenase middle" evidence="30">
    <location>
        <begin position="196"/>
        <end position="296"/>
    </location>
</feature>
<comment type="function">
    <text evidence="19">Very long-chain specific acyl-CoA dehydrogenase is one of the acyl-CoA dehydrogenases that catalyze the first step of mitochondrial fatty acid beta-oxidation, an aerobic process breaking down fatty acids into acetyl-CoA and allowing the production of energy from fats. The first step of fatty acid beta-oxidation consists in the removal of one hydrogen from C-2 and C-3 of the straight-chain fatty acyl-CoA thioester, resulting in the formation of trans-2-enoyl-CoA. Among the different mitochondrial acyl-CoA dehydrogenases, very long-chain specific acyl-CoA dehydrogenase acts specifically on acyl-CoAs with saturated 12 to 24 carbons long primary chains.</text>
</comment>
<keyword evidence="12" id="KW-0007">Acetylation</keyword>
<dbReference type="InterPro" id="IPR046373">
    <property type="entry name" value="Acyl-CoA_Oxase/DH_mid-dom_sf"/>
</dbReference>
<evidence type="ECO:0000256" key="25">
    <source>
        <dbReference type="ARBA" id="ARBA00049050"/>
    </source>
</evidence>
<evidence type="ECO:0000256" key="2">
    <source>
        <dbReference type="ARBA" id="ARBA00004637"/>
    </source>
</evidence>
<evidence type="ECO:0000256" key="5">
    <source>
        <dbReference type="ARBA" id="ARBA00022553"/>
    </source>
</evidence>
<dbReference type="Gene3D" id="2.40.110.10">
    <property type="entry name" value="Butyryl-CoA Dehydrogenase, subunit A, domain 2"/>
    <property type="match status" value="1"/>
</dbReference>
<comment type="similarity">
    <text evidence="4 28">Belongs to the acyl-CoA dehydrogenase family.</text>
</comment>
<dbReference type="InterPro" id="IPR009100">
    <property type="entry name" value="AcylCoA_DH/oxidase_NM_dom_sf"/>
</dbReference>
<comment type="catalytic activity">
    <reaction evidence="21">
        <text>dodecanoyl-CoA + oxidized [electron-transfer flavoprotein] + H(+) = (2E)-dodecenoyl-CoA + reduced [electron-transfer flavoprotein]</text>
        <dbReference type="Rhea" id="RHEA:47296"/>
        <dbReference type="Rhea" id="RHEA-COMP:10685"/>
        <dbReference type="Rhea" id="RHEA-COMP:10686"/>
        <dbReference type="ChEBI" id="CHEBI:15378"/>
        <dbReference type="ChEBI" id="CHEBI:57330"/>
        <dbReference type="ChEBI" id="CHEBI:57375"/>
        <dbReference type="ChEBI" id="CHEBI:57692"/>
        <dbReference type="ChEBI" id="CHEBI:58307"/>
    </reaction>
    <physiologicalReaction direction="left-to-right" evidence="21">
        <dbReference type="Rhea" id="RHEA:47297"/>
    </physiologicalReaction>
</comment>
<evidence type="ECO:0000256" key="8">
    <source>
        <dbReference type="ARBA" id="ARBA00022799"/>
    </source>
</evidence>
<dbReference type="Gene3D" id="1.10.540.10">
    <property type="entry name" value="Acyl-CoA dehydrogenase/oxidase, N-terminal domain"/>
    <property type="match status" value="1"/>
</dbReference>
<evidence type="ECO:0000256" key="21">
    <source>
        <dbReference type="ARBA" id="ARBA00047893"/>
    </source>
</evidence>
<dbReference type="Gene3D" id="1.20.140.10">
    <property type="entry name" value="Butyryl-CoA Dehydrogenase, subunit A, domain 3"/>
    <property type="match status" value="2"/>
</dbReference>
<dbReference type="Pfam" id="PF02770">
    <property type="entry name" value="Acyl-CoA_dh_M"/>
    <property type="match status" value="1"/>
</dbReference>
<comment type="catalytic activity">
    <reaction evidence="25">
        <text>a very-long-chain 2,3-saturated fatty acyl-CoA + oxidized [electron-transfer flavoprotein] + H(+) = a very-long-chain (2E)-enoyl-CoA + reduced [electron-transfer flavoprotein]</text>
        <dbReference type="Rhea" id="RHEA:19181"/>
        <dbReference type="Rhea" id="RHEA-COMP:10685"/>
        <dbReference type="Rhea" id="RHEA-COMP:10686"/>
        <dbReference type="ChEBI" id="CHEBI:15378"/>
        <dbReference type="ChEBI" id="CHEBI:57692"/>
        <dbReference type="ChEBI" id="CHEBI:58307"/>
        <dbReference type="ChEBI" id="CHEBI:83724"/>
        <dbReference type="ChEBI" id="CHEBI:83728"/>
        <dbReference type="EC" id="1.3.8.9"/>
    </reaction>
    <physiologicalReaction direction="left-to-right" evidence="25">
        <dbReference type="Rhea" id="RHEA:19182"/>
    </physiologicalReaction>
</comment>
<comment type="catalytic activity">
    <reaction evidence="23">
        <text>tetracosanoyl-CoA + oxidized [electron-transfer flavoprotein] + H(+) = (2E)-tetracosenoyl-CoA + reduced [electron-transfer flavoprotein]</text>
        <dbReference type="Rhea" id="RHEA:47232"/>
        <dbReference type="Rhea" id="RHEA-COMP:10685"/>
        <dbReference type="Rhea" id="RHEA-COMP:10686"/>
        <dbReference type="ChEBI" id="CHEBI:15378"/>
        <dbReference type="ChEBI" id="CHEBI:57692"/>
        <dbReference type="ChEBI" id="CHEBI:58307"/>
        <dbReference type="ChEBI" id="CHEBI:65052"/>
        <dbReference type="ChEBI" id="CHEBI:74693"/>
    </reaction>
    <physiologicalReaction direction="left-to-right" evidence="23">
        <dbReference type="Rhea" id="RHEA:47233"/>
    </physiologicalReaction>
</comment>
<comment type="caution">
    <text evidence="33">The sequence shown here is derived from an EMBL/GenBank/DDBJ whole genome shotgun (WGS) entry which is preliminary data.</text>
</comment>
<dbReference type="Pfam" id="PF02771">
    <property type="entry name" value="Acyl-CoA_dh_N"/>
    <property type="match status" value="1"/>
</dbReference>
<dbReference type="GO" id="GO:0005743">
    <property type="term" value="C:mitochondrial inner membrane"/>
    <property type="evidence" value="ECO:0007669"/>
    <property type="project" value="UniProtKB-SubCell"/>
</dbReference>
<evidence type="ECO:0000259" key="32">
    <source>
        <dbReference type="Pfam" id="PF21343"/>
    </source>
</evidence>
<evidence type="ECO:0000259" key="29">
    <source>
        <dbReference type="Pfam" id="PF00441"/>
    </source>
</evidence>
<keyword evidence="15" id="KW-0496">Mitochondrion</keyword>
<reference evidence="33" key="1">
    <citation type="journal article" date="2016" name="Insect Biochem. Mol. Biol.">
        <title>Multifaceted biological insights from a draft genome sequence of the tobacco hornworm moth, Manduca sexta.</title>
        <authorList>
            <person name="Kanost M.R."/>
            <person name="Arrese E.L."/>
            <person name="Cao X."/>
            <person name="Chen Y.R."/>
            <person name="Chellapilla S."/>
            <person name="Goldsmith M.R."/>
            <person name="Grosse-Wilde E."/>
            <person name="Heckel D.G."/>
            <person name="Herndon N."/>
            <person name="Jiang H."/>
            <person name="Papanicolaou A."/>
            <person name="Qu J."/>
            <person name="Soulages J.L."/>
            <person name="Vogel H."/>
            <person name="Walters J."/>
            <person name="Waterhouse R.M."/>
            <person name="Ahn S.J."/>
            <person name="Almeida F.C."/>
            <person name="An C."/>
            <person name="Aqrawi P."/>
            <person name="Bretschneider A."/>
            <person name="Bryant W.B."/>
            <person name="Bucks S."/>
            <person name="Chao H."/>
            <person name="Chevignon G."/>
            <person name="Christen J.M."/>
            <person name="Clarke D.F."/>
            <person name="Dittmer N.T."/>
            <person name="Ferguson L.C.F."/>
            <person name="Garavelou S."/>
            <person name="Gordon K.H.J."/>
            <person name="Gunaratna R.T."/>
            <person name="Han Y."/>
            <person name="Hauser F."/>
            <person name="He Y."/>
            <person name="Heidel-Fischer H."/>
            <person name="Hirsh A."/>
            <person name="Hu Y."/>
            <person name="Jiang H."/>
            <person name="Kalra D."/>
            <person name="Klinner C."/>
            <person name="Konig C."/>
            <person name="Kovar C."/>
            <person name="Kroll A.R."/>
            <person name="Kuwar S.S."/>
            <person name="Lee S.L."/>
            <person name="Lehman R."/>
            <person name="Li K."/>
            <person name="Li Z."/>
            <person name="Liang H."/>
            <person name="Lovelace S."/>
            <person name="Lu Z."/>
            <person name="Mansfield J.H."/>
            <person name="McCulloch K.J."/>
            <person name="Mathew T."/>
            <person name="Morton B."/>
            <person name="Muzny D.M."/>
            <person name="Neunemann D."/>
            <person name="Ongeri F."/>
            <person name="Pauchet Y."/>
            <person name="Pu L.L."/>
            <person name="Pyrousis I."/>
            <person name="Rao X.J."/>
            <person name="Redding A."/>
            <person name="Roesel C."/>
            <person name="Sanchez-Gracia A."/>
            <person name="Schaack S."/>
            <person name="Shukla A."/>
            <person name="Tetreau G."/>
            <person name="Wang Y."/>
            <person name="Xiong G.H."/>
            <person name="Traut W."/>
            <person name="Walsh T.K."/>
            <person name="Worley K.C."/>
            <person name="Wu D."/>
            <person name="Wu W."/>
            <person name="Wu Y.Q."/>
            <person name="Zhang X."/>
            <person name="Zou Z."/>
            <person name="Zucker H."/>
            <person name="Briscoe A.D."/>
            <person name="Burmester T."/>
            <person name="Clem R.J."/>
            <person name="Feyereisen R."/>
            <person name="Grimmelikhuijzen C.J.P."/>
            <person name="Hamodrakas S.J."/>
            <person name="Hansson B.S."/>
            <person name="Huguet E."/>
            <person name="Jermiin L.S."/>
            <person name="Lan Q."/>
            <person name="Lehman H.K."/>
            <person name="Lorenzen M."/>
            <person name="Merzendorfer H."/>
            <person name="Michalopoulos I."/>
            <person name="Morton D.B."/>
            <person name="Muthukrishnan S."/>
            <person name="Oakeshott J.G."/>
            <person name="Palmer W."/>
            <person name="Park Y."/>
            <person name="Passarelli A.L."/>
            <person name="Rozas J."/>
            <person name="Schwartz L.M."/>
            <person name="Smith W."/>
            <person name="Southgate A."/>
            <person name="Vilcinskas A."/>
            <person name="Vogt R."/>
            <person name="Wang P."/>
            <person name="Werren J."/>
            <person name="Yu X.Q."/>
            <person name="Zhou J.J."/>
            <person name="Brown S.J."/>
            <person name="Scherer S.E."/>
            <person name="Richards S."/>
            <person name="Blissard G.W."/>
        </authorList>
    </citation>
    <scope>NUCLEOTIDE SEQUENCE</scope>
</reference>
<dbReference type="InterPro" id="IPR037069">
    <property type="entry name" value="AcylCoA_DH/ox_N_sf"/>
</dbReference>
<comment type="pathway">
    <text evidence="3">Lipid metabolism; mitochondrial fatty acid beta-oxidation.</text>
</comment>
<dbReference type="InterPro" id="IPR009075">
    <property type="entry name" value="AcylCo_DH/oxidase_C"/>
</dbReference>
<dbReference type="AlphaFoldDB" id="A0A921ZNT7"/>
<dbReference type="InterPro" id="IPR036250">
    <property type="entry name" value="AcylCo_DH-like_C"/>
</dbReference>
<evidence type="ECO:0000256" key="24">
    <source>
        <dbReference type="ARBA" id="ARBA00049038"/>
    </source>
</evidence>
<evidence type="ECO:0000256" key="26">
    <source>
        <dbReference type="ARBA" id="ARBA00049140"/>
    </source>
</evidence>
<evidence type="ECO:0000256" key="3">
    <source>
        <dbReference type="ARBA" id="ARBA00005198"/>
    </source>
</evidence>
<keyword evidence="34" id="KW-1185">Reference proteome</keyword>
<dbReference type="GO" id="GO:0006631">
    <property type="term" value="P:fatty acid metabolic process"/>
    <property type="evidence" value="ECO:0007669"/>
    <property type="project" value="UniProtKB-KW"/>
</dbReference>
<dbReference type="EMBL" id="JH668704">
    <property type="protein sequence ID" value="KAG6460900.1"/>
    <property type="molecule type" value="Genomic_DNA"/>
</dbReference>
<dbReference type="InterPro" id="IPR006091">
    <property type="entry name" value="Acyl-CoA_Oxase/DH_mid-dom"/>
</dbReference>
<evidence type="ECO:0000256" key="22">
    <source>
        <dbReference type="ARBA" id="ARBA00047916"/>
    </source>
</evidence>
<evidence type="ECO:0000256" key="18">
    <source>
        <dbReference type="ARBA" id="ARBA00040902"/>
    </source>
</evidence>
<evidence type="ECO:0000256" key="28">
    <source>
        <dbReference type="RuleBase" id="RU362125"/>
    </source>
</evidence>
<comment type="cofactor">
    <cofactor evidence="1 28">
        <name>FAD</name>
        <dbReference type="ChEBI" id="CHEBI:57692"/>
    </cofactor>
</comment>
<dbReference type="EC" id="1.3.8.9" evidence="17"/>
<keyword evidence="9 28" id="KW-0274">FAD</keyword>
<sequence>MKSAKLMMCGGRHLASRAIPAAPLASTTGGVRGAATEARAVEKQPQQQRGARTSASFTLNLFRGHFEPAQVFPFPEALSDDQRQMLQELVPPVEKFFQEVNDPAKNDHDAQIEEGTLAGLWELGAFGLQVPAELGGLGLTNTQYARLVEVVGAHDLGVGITLGAHQSIGFKGILLFGTPQQRSKYLPRVTGGEYAAFCLTEPASGSDAGSIKTRAVLSPDGKNFILNGSKIWISNGGIAEIMTVFAQTPIEKDGKTVDKVTAFIVERSFGGVSSGPPENKMGIKCSNTTEVYFEDVPVPVENVLGGVGNGFKVAMNILNNGRFGMAAALAGTQRAALRQAAEHAATRVQFGKRLAEFTGVQEKLARMAMLQYTTETLAYMVSGNMDTGAQDYHVEAAISKVFASDSAWTVVDEAIQILGGMGFMKATGLERVLRDLRIFRIFEGTNDILRLFVALTGIQFAGSHLQELQRAFKNPTAHLGLIFSEAGRRAAGAVGLARGADTRALVHDDLRAPAAELARLVMEHGRTVEGLLRKHGRRVVDCQQPLNRLAAAVIDTYTTAAVLSRATRAARLGLPSAAQELRLAAAWADDALGRVPALLAATRDTRAQEQYDRLSKLGTEVAANGGQPTPNPLNL</sequence>
<evidence type="ECO:0000256" key="14">
    <source>
        <dbReference type="ARBA" id="ARBA00023098"/>
    </source>
</evidence>
<dbReference type="InterPro" id="IPR013786">
    <property type="entry name" value="AcylCoA_DH/ox_N"/>
</dbReference>
<keyword evidence="10" id="KW-0276">Fatty acid metabolism</keyword>
<feature type="domain" description="Acyl-CoA dehydrogenase/oxidase C-terminal" evidence="29">
    <location>
        <begin position="308"/>
        <end position="454"/>
    </location>
</feature>
<evidence type="ECO:0000256" key="13">
    <source>
        <dbReference type="ARBA" id="ARBA00023002"/>
    </source>
</evidence>
<reference evidence="33" key="2">
    <citation type="submission" date="2020-12" db="EMBL/GenBank/DDBJ databases">
        <authorList>
            <person name="Kanost M."/>
        </authorList>
    </citation>
    <scope>NUCLEOTIDE SEQUENCE</scope>
</reference>
<dbReference type="PANTHER" id="PTHR43884">
    <property type="entry name" value="ACYL-COA DEHYDROGENASE"/>
    <property type="match status" value="1"/>
</dbReference>
<evidence type="ECO:0000256" key="6">
    <source>
        <dbReference type="ARBA" id="ARBA00022630"/>
    </source>
</evidence>
<dbReference type="FunFam" id="2.40.110.10:FF:000006">
    <property type="entry name" value="very long-chain specific acyl-CoA dehydrogenase, mitochondrial"/>
    <property type="match status" value="1"/>
</dbReference>
<dbReference type="Proteomes" id="UP000791440">
    <property type="component" value="Unassembled WGS sequence"/>
</dbReference>
<organism evidence="33 34">
    <name type="scientific">Manduca sexta</name>
    <name type="common">Tobacco hawkmoth</name>
    <name type="synonym">Tobacco hornworm</name>
    <dbReference type="NCBI Taxonomy" id="7130"/>
    <lineage>
        <taxon>Eukaryota</taxon>
        <taxon>Metazoa</taxon>
        <taxon>Ecdysozoa</taxon>
        <taxon>Arthropoda</taxon>
        <taxon>Hexapoda</taxon>
        <taxon>Insecta</taxon>
        <taxon>Pterygota</taxon>
        <taxon>Neoptera</taxon>
        <taxon>Endopterygota</taxon>
        <taxon>Lepidoptera</taxon>
        <taxon>Glossata</taxon>
        <taxon>Ditrysia</taxon>
        <taxon>Bombycoidea</taxon>
        <taxon>Sphingidae</taxon>
        <taxon>Sphinginae</taxon>
        <taxon>Sphingini</taxon>
        <taxon>Manduca</taxon>
    </lineage>
</organism>
<dbReference type="GO" id="GO:0017099">
    <property type="term" value="F:very-long-chain fatty acyl-CoA dehydrogenase activity"/>
    <property type="evidence" value="ECO:0007669"/>
    <property type="project" value="UniProtKB-EC"/>
</dbReference>
<evidence type="ECO:0000313" key="33">
    <source>
        <dbReference type="EMBL" id="KAG6460900.1"/>
    </source>
</evidence>
<comment type="catalytic activity">
    <reaction evidence="26">
        <text>eicosanoyl-CoA + oxidized [electron-transfer flavoprotein] + H(+) = (2E)-eicosenoyl-CoA + reduced [electron-transfer flavoprotein]</text>
        <dbReference type="Rhea" id="RHEA:47236"/>
        <dbReference type="Rhea" id="RHEA-COMP:10685"/>
        <dbReference type="Rhea" id="RHEA-COMP:10686"/>
        <dbReference type="ChEBI" id="CHEBI:15378"/>
        <dbReference type="ChEBI" id="CHEBI:57380"/>
        <dbReference type="ChEBI" id="CHEBI:57692"/>
        <dbReference type="ChEBI" id="CHEBI:58307"/>
        <dbReference type="ChEBI" id="CHEBI:74691"/>
    </reaction>
    <physiologicalReaction direction="left-to-right" evidence="26">
        <dbReference type="Rhea" id="RHEA:47237"/>
    </physiologicalReaction>
</comment>
<evidence type="ECO:0000256" key="1">
    <source>
        <dbReference type="ARBA" id="ARBA00001974"/>
    </source>
</evidence>
<keyword evidence="7" id="KW-0999">Mitochondrion inner membrane</keyword>
<evidence type="ECO:0000256" key="23">
    <source>
        <dbReference type="ARBA" id="ARBA00048086"/>
    </source>
</evidence>
<evidence type="ECO:0000259" key="30">
    <source>
        <dbReference type="Pfam" id="PF02770"/>
    </source>
</evidence>
<dbReference type="CDD" id="cd01161">
    <property type="entry name" value="VLCAD"/>
    <property type="match status" value="1"/>
</dbReference>
<protein>
    <recommendedName>
        <fullName evidence="18">Very long-chain specific acyl-CoA dehydrogenase, mitochondrial</fullName>
        <ecNumber evidence="17">1.3.8.9</ecNumber>
    </recommendedName>
</protein>
<feature type="domain" description="Acyl-CoA dehydrogenase/oxidase N-terminal" evidence="31">
    <location>
        <begin position="88"/>
        <end position="193"/>
    </location>
</feature>
<evidence type="ECO:0000256" key="7">
    <source>
        <dbReference type="ARBA" id="ARBA00022792"/>
    </source>
</evidence>
<accession>A0A921ZNT7</accession>
<keyword evidence="5" id="KW-0597">Phosphoprotein</keyword>
<dbReference type="SUPFAM" id="SSF47203">
    <property type="entry name" value="Acyl-CoA dehydrogenase C-terminal domain-like"/>
    <property type="match status" value="1"/>
</dbReference>
<evidence type="ECO:0000313" key="34">
    <source>
        <dbReference type="Proteomes" id="UP000791440"/>
    </source>
</evidence>
<comment type="catalytic activity">
    <reaction evidence="24">
        <text>tetradecanoyl-CoA + oxidized [electron-transfer flavoprotein] + H(+) = (2E)-tetradecenoyl-CoA + reduced [electron-transfer flavoprotein]</text>
        <dbReference type="Rhea" id="RHEA:47316"/>
        <dbReference type="Rhea" id="RHEA-COMP:10685"/>
        <dbReference type="Rhea" id="RHEA-COMP:10686"/>
        <dbReference type="ChEBI" id="CHEBI:15378"/>
        <dbReference type="ChEBI" id="CHEBI:57385"/>
        <dbReference type="ChEBI" id="CHEBI:57692"/>
        <dbReference type="ChEBI" id="CHEBI:58307"/>
        <dbReference type="ChEBI" id="CHEBI:61405"/>
    </reaction>
    <physiologicalReaction direction="left-to-right" evidence="24">
        <dbReference type="Rhea" id="RHEA:47317"/>
    </physiologicalReaction>
</comment>
<keyword evidence="11" id="KW-0809">Transit peptide</keyword>
<comment type="subunit">
    <text evidence="20">Homodimer. Homodimerizes after import into the mitochondrion.</text>
</comment>
<keyword evidence="16" id="KW-0472">Membrane</keyword>
<evidence type="ECO:0000256" key="20">
    <source>
        <dbReference type="ARBA" id="ARBA00046812"/>
    </source>
</evidence>
<evidence type="ECO:0000256" key="17">
    <source>
        <dbReference type="ARBA" id="ARBA00039034"/>
    </source>
</evidence>
<evidence type="ECO:0000256" key="9">
    <source>
        <dbReference type="ARBA" id="ARBA00022827"/>
    </source>
</evidence>